<reference evidence="2 3" key="1">
    <citation type="journal article" date="2009" name="Int. J. Syst. Evol. Microbiol.">
        <title>Paenibacillus contaminans sp. nov., isolated from a contaminated laboratory plate.</title>
        <authorList>
            <person name="Chou J.H."/>
            <person name="Lee J.H."/>
            <person name="Lin M.C."/>
            <person name="Chang P.S."/>
            <person name="Arun A.B."/>
            <person name="Young C.C."/>
            <person name="Chen W.M."/>
        </authorList>
    </citation>
    <scope>NUCLEOTIDE SEQUENCE [LARGE SCALE GENOMIC DNA]</scope>
    <source>
        <strain evidence="2 3">CKOBP-6</strain>
    </source>
</reference>
<organism evidence="2 3">
    <name type="scientific">Paenibacillus contaminans</name>
    <dbReference type="NCBI Taxonomy" id="450362"/>
    <lineage>
        <taxon>Bacteria</taxon>
        <taxon>Bacillati</taxon>
        <taxon>Bacillota</taxon>
        <taxon>Bacilli</taxon>
        <taxon>Bacillales</taxon>
        <taxon>Paenibacillaceae</taxon>
        <taxon>Paenibacillus</taxon>
    </lineage>
</organism>
<dbReference type="PANTHER" id="PTHR22946">
    <property type="entry name" value="DIENELACTONE HYDROLASE DOMAIN-CONTAINING PROTEIN-RELATED"/>
    <property type="match status" value="1"/>
</dbReference>
<feature type="domain" description="Dienelactone hydrolase" evidence="1">
    <location>
        <begin position="167"/>
        <end position="269"/>
    </location>
</feature>
<comment type="caution">
    <text evidence="2">The sequence shown here is derived from an EMBL/GenBank/DDBJ whole genome shotgun (WGS) entry which is preliminary data.</text>
</comment>
<protein>
    <recommendedName>
        <fullName evidence="1">Dienelactone hydrolase domain-containing protein</fullName>
    </recommendedName>
</protein>
<dbReference type="EMBL" id="QMFB01000030">
    <property type="protein sequence ID" value="RAV13290.1"/>
    <property type="molecule type" value="Genomic_DNA"/>
</dbReference>
<dbReference type="InterPro" id="IPR002925">
    <property type="entry name" value="Dienelactn_hydro"/>
</dbReference>
<accession>A0A329M0T8</accession>
<name>A0A329M0T8_9BACL</name>
<dbReference type="OrthoDB" id="8183145at2"/>
<evidence type="ECO:0000313" key="3">
    <source>
        <dbReference type="Proteomes" id="UP000250369"/>
    </source>
</evidence>
<gene>
    <name evidence="2" type="ORF">DQG23_33320</name>
</gene>
<dbReference type="Gene3D" id="3.40.50.1820">
    <property type="entry name" value="alpha/beta hydrolase"/>
    <property type="match status" value="1"/>
</dbReference>
<keyword evidence="3" id="KW-1185">Reference proteome</keyword>
<dbReference type="InterPro" id="IPR029058">
    <property type="entry name" value="AB_hydrolase_fold"/>
</dbReference>
<dbReference type="Proteomes" id="UP000250369">
    <property type="component" value="Unassembled WGS sequence"/>
</dbReference>
<evidence type="ECO:0000259" key="1">
    <source>
        <dbReference type="Pfam" id="PF01738"/>
    </source>
</evidence>
<dbReference type="InterPro" id="IPR050261">
    <property type="entry name" value="FrsA_esterase"/>
</dbReference>
<evidence type="ECO:0000313" key="2">
    <source>
        <dbReference type="EMBL" id="RAV13290.1"/>
    </source>
</evidence>
<dbReference type="GO" id="GO:0016787">
    <property type="term" value="F:hydrolase activity"/>
    <property type="evidence" value="ECO:0007669"/>
    <property type="project" value="InterPro"/>
</dbReference>
<dbReference type="SUPFAM" id="SSF53474">
    <property type="entry name" value="alpha/beta-Hydrolases"/>
    <property type="match status" value="1"/>
</dbReference>
<proteinExistence type="predicted"/>
<dbReference type="Pfam" id="PF01738">
    <property type="entry name" value="DLH"/>
    <property type="match status" value="1"/>
</dbReference>
<sequence>MDASKSALYSESEQAGNAYRERQITEWEALIDHLRNESEERRRLYFQPDTSSIEAYEQGIKPYRAKFREMLGWPLAMPGRSAGERTGAGSLAAKTGGDAVPPKAEITFVAEDELSMIYRVEIDAGYSLTTYGLLFLPKCGGSSAPYPLVISQHGGSGTPELCSGFYGETNYRDMSRLLLRQGVAVFAPQLLLWQSPRFGPDNKRLEIDKQLKQLGSSVTAVEIYKIQRSLDYLLAREDIDSARVGMLGLSYGGFYTLFTTAVETRIKAAYSSCFINDRFVYDWPDFTWFDAGNTFLDAEVCGLICPRFLYLEAARSDEVFVIEPAVKEMDKVARLYEQLNIADRLSCDVFEGVHELNPSDDGIELFCRYLKNLPDEQ</sequence>
<dbReference type="RefSeq" id="WP_113035354.1">
    <property type="nucleotide sequence ID" value="NZ_QMFB01000030.1"/>
</dbReference>
<dbReference type="AlphaFoldDB" id="A0A329M0T8"/>